<evidence type="ECO:0000259" key="8">
    <source>
        <dbReference type="PROSITE" id="PS51084"/>
    </source>
</evidence>
<protein>
    <recommendedName>
        <fullName evidence="5">Adenosine 5'-monophosphoramidase HINT3</fullName>
    </recommendedName>
    <alternativeName>
        <fullName evidence="6">Histidine triad nucleotide-binding protein 3</fullName>
    </alternativeName>
</protein>
<dbReference type="PANTHER" id="PTHR12486:SF5">
    <property type="entry name" value="ADENOSINE 5'-MONOPHOSPHORAMIDASE HINT3"/>
    <property type="match status" value="1"/>
</dbReference>
<comment type="similarity">
    <text evidence="4">Belongs to the HINT family.</text>
</comment>
<reference evidence="9 10" key="1">
    <citation type="submission" date="2024-02" db="EMBL/GenBank/DDBJ databases">
        <authorList>
            <person name="Daric V."/>
            <person name="Darras S."/>
        </authorList>
    </citation>
    <scope>NUCLEOTIDE SEQUENCE [LARGE SCALE GENOMIC DNA]</scope>
</reference>
<keyword evidence="10" id="KW-1185">Reference proteome</keyword>
<comment type="catalytic activity">
    <reaction evidence="3">
        <text>adenosine 5'-phosphoramidate + H2O = NH4(+) + AMP</text>
        <dbReference type="Rhea" id="RHEA:67916"/>
        <dbReference type="ChEBI" id="CHEBI:15377"/>
        <dbReference type="ChEBI" id="CHEBI:28938"/>
        <dbReference type="ChEBI" id="CHEBI:57890"/>
        <dbReference type="ChEBI" id="CHEBI:456215"/>
    </reaction>
</comment>
<keyword evidence="2" id="KW-0378">Hydrolase</keyword>
<evidence type="ECO:0000313" key="10">
    <source>
        <dbReference type="Proteomes" id="UP001642483"/>
    </source>
</evidence>
<proteinExistence type="inferred from homology"/>
<dbReference type="InterPro" id="IPR036265">
    <property type="entry name" value="HIT-like_sf"/>
</dbReference>
<dbReference type="EMBL" id="CAWYQH010000141">
    <property type="protein sequence ID" value="CAK8694776.1"/>
    <property type="molecule type" value="Genomic_DNA"/>
</dbReference>
<dbReference type="Proteomes" id="UP001642483">
    <property type="component" value="Unassembled WGS sequence"/>
</dbReference>
<name>A0ABP0GSQ9_CLALP</name>
<gene>
    <name evidence="9" type="ORF">CVLEPA_LOCUS28116</name>
</gene>
<dbReference type="PANTHER" id="PTHR12486">
    <property type="entry name" value="APRATAXIN-RELATED"/>
    <property type="match status" value="1"/>
</dbReference>
<evidence type="ECO:0000256" key="4">
    <source>
        <dbReference type="ARBA" id="ARBA00025764"/>
    </source>
</evidence>
<evidence type="ECO:0000256" key="2">
    <source>
        <dbReference type="ARBA" id="ARBA00022801"/>
    </source>
</evidence>
<organism evidence="9 10">
    <name type="scientific">Clavelina lepadiformis</name>
    <name type="common">Light-bulb sea squirt</name>
    <name type="synonym">Ascidia lepadiformis</name>
    <dbReference type="NCBI Taxonomy" id="159417"/>
    <lineage>
        <taxon>Eukaryota</taxon>
        <taxon>Metazoa</taxon>
        <taxon>Chordata</taxon>
        <taxon>Tunicata</taxon>
        <taxon>Ascidiacea</taxon>
        <taxon>Aplousobranchia</taxon>
        <taxon>Clavelinidae</taxon>
        <taxon>Clavelina</taxon>
    </lineage>
</organism>
<comment type="caution">
    <text evidence="9">The sequence shown here is derived from an EMBL/GenBank/DDBJ whole genome shotgun (WGS) entry which is preliminary data.</text>
</comment>
<feature type="short sequence motif" description="Histidine triad motif" evidence="7">
    <location>
        <begin position="112"/>
        <end position="116"/>
    </location>
</feature>
<dbReference type="Gene3D" id="3.30.428.10">
    <property type="entry name" value="HIT-like"/>
    <property type="match status" value="1"/>
</dbReference>
<sequence>MGNQKSKCPFCEVVETIYNEPNEDSTDNDRVLSYNDKYAIFPDKHPAAKHHYLVVPRKHINNPKTLEGEEYAKMVEEMYGFGKQYLESLDTAELATDARYGFHFPPFISIEHLHLHVICPASSMNFTHTNLFRENTWYFLSPPHLAEVIRQKGSRV</sequence>
<keyword evidence="1" id="KW-0547">Nucleotide-binding</keyword>
<accession>A0ABP0GSQ9</accession>
<feature type="domain" description="HIT" evidence="8">
    <location>
        <begin position="17"/>
        <end position="128"/>
    </location>
</feature>
<evidence type="ECO:0000256" key="1">
    <source>
        <dbReference type="ARBA" id="ARBA00022741"/>
    </source>
</evidence>
<evidence type="ECO:0000256" key="6">
    <source>
        <dbReference type="ARBA" id="ARBA00042361"/>
    </source>
</evidence>
<evidence type="ECO:0000256" key="5">
    <source>
        <dbReference type="ARBA" id="ARBA00039802"/>
    </source>
</evidence>
<evidence type="ECO:0000256" key="7">
    <source>
        <dbReference type="PROSITE-ProRule" id="PRU00464"/>
    </source>
</evidence>
<dbReference type="Pfam" id="PF11969">
    <property type="entry name" value="DcpS_C"/>
    <property type="match status" value="1"/>
</dbReference>
<dbReference type="SUPFAM" id="SSF54197">
    <property type="entry name" value="HIT-like"/>
    <property type="match status" value="1"/>
</dbReference>
<dbReference type="PROSITE" id="PS51084">
    <property type="entry name" value="HIT_2"/>
    <property type="match status" value="1"/>
</dbReference>
<evidence type="ECO:0000313" key="9">
    <source>
        <dbReference type="EMBL" id="CAK8694776.1"/>
    </source>
</evidence>
<evidence type="ECO:0000256" key="3">
    <source>
        <dbReference type="ARBA" id="ARBA00024472"/>
    </source>
</evidence>
<dbReference type="InterPro" id="IPR011146">
    <property type="entry name" value="HIT-like"/>
</dbReference>